<evidence type="ECO:0000313" key="5">
    <source>
        <dbReference type="Proteomes" id="UP000193689"/>
    </source>
</evidence>
<protein>
    <submittedName>
        <fullName evidence="4">Nuclear pore complex assembly-domain-containing protein</fullName>
    </submittedName>
</protein>
<dbReference type="EMBL" id="MCFJ01000003">
    <property type="protein sequence ID" value="ORY68346.1"/>
    <property type="molecule type" value="Genomic_DNA"/>
</dbReference>
<dbReference type="Pfam" id="PF13934">
    <property type="entry name" value="ELYS"/>
    <property type="match status" value="1"/>
</dbReference>
<dbReference type="GeneID" id="63777993"/>
<organism evidence="4 5">
    <name type="scientific">Pseudomassariella vexata</name>
    <dbReference type="NCBI Taxonomy" id="1141098"/>
    <lineage>
        <taxon>Eukaryota</taxon>
        <taxon>Fungi</taxon>
        <taxon>Dikarya</taxon>
        <taxon>Ascomycota</taxon>
        <taxon>Pezizomycotina</taxon>
        <taxon>Sordariomycetes</taxon>
        <taxon>Xylariomycetidae</taxon>
        <taxon>Amphisphaeriales</taxon>
        <taxon>Pseudomassariaceae</taxon>
        <taxon>Pseudomassariella</taxon>
    </lineage>
</organism>
<dbReference type="STRING" id="1141098.A0A1Y2EAR0"/>
<dbReference type="RefSeq" id="XP_040718633.1">
    <property type="nucleotide sequence ID" value="XM_040861781.1"/>
</dbReference>
<dbReference type="Proteomes" id="UP000193689">
    <property type="component" value="Unassembled WGS sequence"/>
</dbReference>
<keyword evidence="2" id="KW-0539">Nucleus</keyword>
<evidence type="ECO:0000256" key="1">
    <source>
        <dbReference type="ARBA" id="ARBA00004123"/>
    </source>
</evidence>
<dbReference type="InterPro" id="IPR025151">
    <property type="entry name" value="ELYS_dom"/>
</dbReference>
<name>A0A1Y2EAR0_9PEZI</name>
<sequence>MMDYSNFDRVFGSVDSFPYHRNFIQEAEVNRRSFDGALFIDRVLGALGLSKVVKNYPPKSEAILRQIHESIASPATIATHHKLSVLFYFLLDIDEQSPANFSRADRFASRAGVPPKYQVFMRGLWCLDRQAFTAALEFLAHPSLLPEFADDIITVLVRCASKGGDYTLPLAYYHTVQPVLKSPTSIQLLFDAMAHSNVTEALQFSRARPQEMQQQLFHRLVMSVLGDARDEESAERAYQLASLPLYKNEEGWLKEALTSGHAKRFKGARDTLLMRRIAVGESGVIGDKGAWVVLMEGFKVGSGGRT</sequence>
<keyword evidence="5" id="KW-1185">Reference proteome</keyword>
<feature type="domain" description="ELYS-like" evidence="3">
    <location>
        <begin position="38"/>
        <end position="259"/>
    </location>
</feature>
<accession>A0A1Y2EAR0</accession>
<dbReference type="GO" id="GO:0005634">
    <property type="term" value="C:nucleus"/>
    <property type="evidence" value="ECO:0007669"/>
    <property type="project" value="UniProtKB-SubCell"/>
</dbReference>
<dbReference type="InParanoid" id="A0A1Y2EAR0"/>
<evidence type="ECO:0000259" key="3">
    <source>
        <dbReference type="Pfam" id="PF13934"/>
    </source>
</evidence>
<reference evidence="4 5" key="1">
    <citation type="submission" date="2016-07" db="EMBL/GenBank/DDBJ databases">
        <title>Pervasive Adenine N6-methylation of Active Genes in Fungi.</title>
        <authorList>
            <consortium name="DOE Joint Genome Institute"/>
            <person name="Mondo S.J."/>
            <person name="Dannebaum R.O."/>
            <person name="Kuo R.C."/>
            <person name="Labutti K."/>
            <person name="Haridas S."/>
            <person name="Kuo A."/>
            <person name="Salamov A."/>
            <person name="Ahrendt S.R."/>
            <person name="Lipzen A."/>
            <person name="Sullivan W."/>
            <person name="Andreopoulos W.B."/>
            <person name="Clum A."/>
            <person name="Lindquist E."/>
            <person name="Daum C."/>
            <person name="Ramamoorthy G.K."/>
            <person name="Gryganskyi A."/>
            <person name="Culley D."/>
            <person name="Magnuson J.K."/>
            <person name="James T.Y."/>
            <person name="O'Malley M.A."/>
            <person name="Stajich J.E."/>
            <person name="Spatafora J.W."/>
            <person name="Visel A."/>
            <person name="Grigoriev I.V."/>
        </authorList>
    </citation>
    <scope>NUCLEOTIDE SEQUENCE [LARGE SCALE GENOMIC DNA]</scope>
    <source>
        <strain evidence="4 5">CBS 129021</strain>
    </source>
</reference>
<dbReference type="AlphaFoldDB" id="A0A1Y2EAR0"/>
<proteinExistence type="predicted"/>
<comment type="subcellular location">
    <subcellularLocation>
        <location evidence="1">Nucleus</location>
    </subcellularLocation>
</comment>
<evidence type="ECO:0000256" key="2">
    <source>
        <dbReference type="ARBA" id="ARBA00023242"/>
    </source>
</evidence>
<gene>
    <name evidence="4" type="ORF">BCR38DRAFT_455357</name>
</gene>
<evidence type="ECO:0000313" key="4">
    <source>
        <dbReference type="EMBL" id="ORY68346.1"/>
    </source>
</evidence>
<dbReference type="OrthoDB" id="20729at2759"/>
<comment type="caution">
    <text evidence="4">The sequence shown here is derived from an EMBL/GenBank/DDBJ whole genome shotgun (WGS) entry which is preliminary data.</text>
</comment>